<proteinExistence type="predicted"/>
<dbReference type="AlphaFoldDB" id="A0A0C2NEI4"/>
<dbReference type="EMBL" id="JWZT01001230">
    <property type="protein sequence ID" value="KII72432.1"/>
    <property type="molecule type" value="Genomic_DNA"/>
</dbReference>
<sequence length="192" mass="22233">MIISDFFKNKLPVAGFFALFFVIVKVQKRVLVDDLQLDVLVIGDMGVLETKSLIKAKQHEERPFQLGINLGGNQYPSGSMKDEVSVLYWFFSLVFPKFSFPFDFLTVLGKVDHDGDIDTQLNYYIRYDQRFFLPKRNYYYGLYLNETDVILRDGTSVRFVCIDSTVLYDPGLSNDFDKRSDSFQQIGSTSKY</sequence>
<evidence type="ECO:0000313" key="1">
    <source>
        <dbReference type="EMBL" id="KII72432.1"/>
    </source>
</evidence>
<accession>A0A0C2NEI4</accession>
<reference evidence="1 2" key="1">
    <citation type="journal article" date="2014" name="Genome Biol. Evol.">
        <title>The genome of the myxosporean Thelohanellus kitauei shows adaptations to nutrient acquisition within its fish host.</title>
        <authorList>
            <person name="Yang Y."/>
            <person name="Xiong J."/>
            <person name="Zhou Z."/>
            <person name="Huo F."/>
            <person name="Miao W."/>
            <person name="Ran C."/>
            <person name="Liu Y."/>
            <person name="Zhang J."/>
            <person name="Feng J."/>
            <person name="Wang M."/>
            <person name="Wang M."/>
            <person name="Wang L."/>
            <person name="Yao B."/>
        </authorList>
    </citation>
    <scope>NUCLEOTIDE SEQUENCE [LARGE SCALE GENOMIC DNA]</scope>
    <source>
        <strain evidence="1">Wuqing</strain>
    </source>
</reference>
<dbReference type="InterPro" id="IPR029052">
    <property type="entry name" value="Metallo-depent_PP-like"/>
</dbReference>
<dbReference type="Gene3D" id="3.60.21.10">
    <property type="match status" value="1"/>
</dbReference>
<dbReference type="Proteomes" id="UP000031668">
    <property type="component" value="Unassembled WGS sequence"/>
</dbReference>
<gene>
    <name evidence="1" type="ORF">RF11_03386</name>
</gene>
<organism evidence="1 2">
    <name type="scientific">Thelohanellus kitauei</name>
    <name type="common">Myxosporean</name>
    <dbReference type="NCBI Taxonomy" id="669202"/>
    <lineage>
        <taxon>Eukaryota</taxon>
        <taxon>Metazoa</taxon>
        <taxon>Cnidaria</taxon>
        <taxon>Myxozoa</taxon>
        <taxon>Myxosporea</taxon>
        <taxon>Bivalvulida</taxon>
        <taxon>Platysporina</taxon>
        <taxon>Myxobolidae</taxon>
        <taxon>Thelohanellus</taxon>
    </lineage>
</organism>
<name>A0A0C2NEI4_THEKT</name>
<comment type="caution">
    <text evidence="1">The sequence shown here is derived from an EMBL/GenBank/DDBJ whole genome shotgun (WGS) entry which is preliminary data.</text>
</comment>
<evidence type="ECO:0000313" key="2">
    <source>
        <dbReference type="Proteomes" id="UP000031668"/>
    </source>
</evidence>
<keyword evidence="2" id="KW-1185">Reference proteome</keyword>
<protein>
    <submittedName>
        <fullName evidence="1">Uncharacterized protein</fullName>
    </submittedName>
</protein>